<dbReference type="SUPFAM" id="SSF54909">
    <property type="entry name" value="Dimeric alpha+beta barrel"/>
    <property type="match status" value="1"/>
</dbReference>
<dbReference type="Proteomes" id="UP000035065">
    <property type="component" value="Unassembled WGS sequence"/>
</dbReference>
<evidence type="ECO:0000313" key="3">
    <source>
        <dbReference type="Proteomes" id="UP000035065"/>
    </source>
</evidence>
<comment type="caution">
    <text evidence="2">The sequence shown here is derived from an EMBL/GenBank/DDBJ whole genome shotgun (WGS) entry which is preliminary data.</text>
</comment>
<dbReference type="InterPro" id="IPR011008">
    <property type="entry name" value="Dimeric_a/b-barrel"/>
</dbReference>
<dbReference type="STRING" id="644548.SCNU_19135"/>
<evidence type="ECO:0000259" key="1">
    <source>
        <dbReference type="PROSITE" id="PS51502"/>
    </source>
</evidence>
<dbReference type="AlphaFoldDB" id="F1YPH2"/>
<dbReference type="SMART" id="SM00886">
    <property type="entry name" value="Dabb"/>
    <property type="match status" value="1"/>
</dbReference>
<dbReference type="OrthoDB" id="7565202at2"/>
<dbReference type="EMBL" id="AEUD01000024">
    <property type="protein sequence ID" value="EGD53423.1"/>
    <property type="molecule type" value="Genomic_DNA"/>
</dbReference>
<keyword evidence="3" id="KW-1185">Reference proteome</keyword>
<organism evidence="2 3">
    <name type="scientific">Gordonia neofelifaecis NRRL B-59395</name>
    <dbReference type="NCBI Taxonomy" id="644548"/>
    <lineage>
        <taxon>Bacteria</taxon>
        <taxon>Bacillati</taxon>
        <taxon>Actinomycetota</taxon>
        <taxon>Actinomycetes</taxon>
        <taxon>Mycobacteriales</taxon>
        <taxon>Gordoniaceae</taxon>
        <taxon>Gordonia</taxon>
    </lineage>
</organism>
<sequence>MSELLTTSLLTVVPGADPAAVGAAVRSTGSAPAVSAPVVVGTTLPGAINGGDVLVHGPASHIDSSLADADVSSAEVVSYRPGRSGRRGAPAAGNVYRTLLLGVRPDADADLIRRFEQDLLTMPGHLTSMLWWRLSRVESVSGPTAFTHVWEQVFTGPEGLSGQYMLHPVHWGLVDRWFDPEVPEHITLDRLCHVACVLGHDDVVS</sequence>
<reference evidence="2 3" key="1">
    <citation type="journal article" date="2011" name="J. Bacteriol.">
        <title>Draft Genome Sequence of Gordonia neofelifaecis NRRL B-59395, a Cholesterol-Degrading Actinomycete.</title>
        <authorList>
            <person name="Ge F."/>
            <person name="Li W."/>
            <person name="Chen G."/>
            <person name="Liu Y."/>
            <person name="Zhang G."/>
            <person name="Yong B."/>
            <person name="Wang Q."/>
            <person name="Wang N."/>
            <person name="Huang Z."/>
            <person name="Li W."/>
            <person name="Wang J."/>
            <person name="Wu C."/>
            <person name="Xie Q."/>
            <person name="Liu G."/>
        </authorList>
    </citation>
    <scope>NUCLEOTIDE SEQUENCE [LARGE SCALE GENOMIC DNA]</scope>
    <source>
        <strain evidence="2 3">NRRL B-59395</strain>
    </source>
</reference>
<dbReference type="RefSeq" id="WP_009681014.1">
    <property type="nucleotide sequence ID" value="NZ_AEUD01000024.1"/>
</dbReference>
<name>F1YPH2_9ACTN</name>
<dbReference type="Pfam" id="PF07876">
    <property type="entry name" value="Dabb"/>
    <property type="match status" value="1"/>
</dbReference>
<protein>
    <recommendedName>
        <fullName evidence="1">Stress-response A/B barrel domain-containing protein</fullName>
    </recommendedName>
</protein>
<dbReference type="InterPro" id="IPR013097">
    <property type="entry name" value="Dabb"/>
</dbReference>
<dbReference type="PROSITE" id="PS51502">
    <property type="entry name" value="S_R_A_B_BARREL"/>
    <property type="match status" value="1"/>
</dbReference>
<dbReference type="eggNOG" id="ENOG50338BS">
    <property type="taxonomic scope" value="Bacteria"/>
</dbReference>
<feature type="domain" description="Stress-response A/B barrel" evidence="1">
    <location>
        <begin position="95"/>
        <end position="190"/>
    </location>
</feature>
<evidence type="ECO:0000313" key="2">
    <source>
        <dbReference type="EMBL" id="EGD53423.1"/>
    </source>
</evidence>
<gene>
    <name evidence="2" type="ORF">SCNU_19135</name>
</gene>
<accession>F1YPH2</accession>
<proteinExistence type="predicted"/>